<feature type="region of interest" description="Disordered" evidence="1">
    <location>
        <begin position="1"/>
        <end position="86"/>
    </location>
</feature>
<accession>A0ABD6FFS7</accession>
<protein>
    <submittedName>
        <fullName evidence="2">Uncharacterized protein</fullName>
    </submittedName>
</protein>
<comment type="caution">
    <text evidence="2">The sequence shown here is derived from an EMBL/GenBank/DDBJ whole genome shotgun (WGS) entry which is preliminary data.</text>
</comment>
<evidence type="ECO:0000313" key="3">
    <source>
        <dbReference type="Proteomes" id="UP000249324"/>
    </source>
</evidence>
<organism evidence="2 3">
    <name type="scientific">Thermocrispum agreste</name>
    <dbReference type="NCBI Taxonomy" id="37925"/>
    <lineage>
        <taxon>Bacteria</taxon>
        <taxon>Bacillati</taxon>
        <taxon>Actinomycetota</taxon>
        <taxon>Actinomycetes</taxon>
        <taxon>Pseudonocardiales</taxon>
        <taxon>Pseudonocardiaceae</taxon>
        <taxon>Thermocrispum</taxon>
    </lineage>
</organism>
<feature type="compositionally biased region" description="Polar residues" evidence="1">
    <location>
        <begin position="1"/>
        <end position="16"/>
    </location>
</feature>
<dbReference type="AlphaFoldDB" id="A0ABD6FFS7"/>
<sequence>MASALQTIKSFFQSLMPSGRPTPKPESDAPGDSAVAGTRATGGDPDRSGTDASTTGPGENDTFVGRVSGQDEGYAGETGAERRSRE</sequence>
<name>A0ABD6FFS7_9PSEU</name>
<evidence type="ECO:0000313" key="2">
    <source>
        <dbReference type="EMBL" id="MFO7192674.1"/>
    </source>
</evidence>
<dbReference type="EMBL" id="QGUI02000119">
    <property type="protein sequence ID" value="MFO7192674.1"/>
    <property type="molecule type" value="Genomic_DNA"/>
</dbReference>
<proteinExistence type="predicted"/>
<dbReference type="Proteomes" id="UP000249324">
    <property type="component" value="Unassembled WGS sequence"/>
</dbReference>
<reference evidence="2 3" key="1">
    <citation type="journal article" date="2021" name="BMC Genomics">
        <title>Genome-resolved metagenome and metatranscriptome analyses of thermophilic composting reveal key bacterial players and their metabolic interactions.</title>
        <authorList>
            <person name="Braga L.P.P."/>
            <person name="Pereira R.V."/>
            <person name="Martins L.F."/>
            <person name="Moura L.M.S."/>
            <person name="Sanchez F.B."/>
            <person name="Patane J.S.L."/>
            <person name="da Silva A.M."/>
            <person name="Setubal J.C."/>
        </authorList>
    </citation>
    <scope>NUCLEOTIDE SEQUENCE [LARGE SCALE GENOMIC DNA]</scope>
    <source>
        <strain evidence="2">ZC4RG45</strain>
    </source>
</reference>
<gene>
    <name evidence="2" type="ORF">DIU77_010580</name>
</gene>
<evidence type="ECO:0000256" key="1">
    <source>
        <dbReference type="SAM" id="MobiDB-lite"/>
    </source>
</evidence>